<accession>A0A5C0UGB5</accession>
<comment type="catalytic activity">
    <reaction evidence="5 7">
        <text>AMP + ATP = 2 ADP</text>
        <dbReference type="Rhea" id="RHEA:12973"/>
        <dbReference type="ChEBI" id="CHEBI:30616"/>
        <dbReference type="ChEBI" id="CHEBI:456215"/>
        <dbReference type="ChEBI" id="CHEBI:456216"/>
        <dbReference type="EC" id="2.7.4.3"/>
    </reaction>
</comment>
<evidence type="ECO:0000313" key="9">
    <source>
        <dbReference type="Proteomes" id="UP000325004"/>
    </source>
</evidence>
<dbReference type="KEGG" id="cpri:FZC34_02280"/>
<dbReference type="InterPro" id="IPR027417">
    <property type="entry name" value="P-loop_NTPase"/>
</dbReference>
<keyword evidence="5" id="KW-0963">Cytoplasm</keyword>
<comment type="similarity">
    <text evidence="5 6">Belongs to the adenylate kinase family.</text>
</comment>
<dbReference type="UniPathway" id="UPA00588">
    <property type="reaction ID" value="UER00649"/>
</dbReference>
<feature type="binding site" evidence="5">
    <location>
        <position position="91"/>
    </location>
    <ligand>
        <name>AMP</name>
        <dbReference type="ChEBI" id="CHEBI:456215"/>
    </ligand>
</feature>
<dbReference type="EMBL" id="CP043316">
    <property type="protein sequence ID" value="QEK38721.1"/>
    <property type="molecule type" value="Genomic_DNA"/>
</dbReference>
<feature type="binding site" evidence="5">
    <location>
        <position position="126"/>
    </location>
    <ligand>
        <name>ATP</name>
        <dbReference type="ChEBI" id="CHEBI:30616"/>
    </ligand>
</feature>
<feature type="binding site" evidence="5">
    <location>
        <begin position="58"/>
        <end position="60"/>
    </location>
    <ligand>
        <name>AMP</name>
        <dbReference type="ChEBI" id="CHEBI:456215"/>
    </ligand>
</feature>
<dbReference type="SUPFAM" id="SSF52540">
    <property type="entry name" value="P-loop containing nucleoside triphosphate hydrolases"/>
    <property type="match status" value="1"/>
</dbReference>
<keyword evidence="4 5" id="KW-0418">Kinase</keyword>
<keyword evidence="1 5" id="KW-0808">Transferase</keyword>
<dbReference type="OrthoDB" id="9805030at2"/>
<dbReference type="Gene3D" id="3.40.50.300">
    <property type="entry name" value="P-loop containing nucleotide triphosphate hydrolases"/>
    <property type="match status" value="1"/>
</dbReference>
<dbReference type="HAMAP" id="MF_00235">
    <property type="entry name" value="Adenylate_kinase_Adk"/>
    <property type="match status" value="1"/>
</dbReference>
<evidence type="ECO:0000256" key="4">
    <source>
        <dbReference type="ARBA" id="ARBA00022777"/>
    </source>
</evidence>
<dbReference type="RefSeq" id="WP_148971842.1">
    <property type="nucleotide sequence ID" value="NZ_CP043316.1"/>
</dbReference>
<evidence type="ECO:0000256" key="3">
    <source>
        <dbReference type="ARBA" id="ARBA00022741"/>
    </source>
</evidence>
<comment type="pathway">
    <text evidence="5">Purine metabolism; AMP biosynthesis via salvage pathway; AMP from ADP: step 1/1.</text>
</comment>
<dbReference type="AlphaFoldDB" id="A0A5C0UGB5"/>
<dbReference type="GO" id="GO:0044209">
    <property type="term" value="P:AMP salvage"/>
    <property type="evidence" value="ECO:0007669"/>
    <property type="project" value="UniProtKB-UniRule"/>
</dbReference>
<feature type="region of interest" description="NMP" evidence="5">
    <location>
        <begin position="31"/>
        <end position="60"/>
    </location>
</feature>
<evidence type="ECO:0000256" key="6">
    <source>
        <dbReference type="RuleBase" id="RU003330"/>
    </source>
</evidence>
<keyword evidence="2 5" id="KW-0545">Nucleotide biosynthesis</keyword>
<feature type="binding site" evidence="5">
    <location>
        <begin position="11"/>
        <end position="16"/>
    </location>
    <ligand>
        <name>ATP</name>
        <dbReference type="ChEBI" id="CHEBI:30616"/>
    </ligand>
</feature>
<evidence type="ECO:0000256" key="1">
    <source>
        <dbReference type="ARBA" id="ARBA00022679"/>
    </source>
</evidence>
<protein>
    <recommendedName>
        <fullName evidence="5 7">Adenylate kinase</fullName>
        <shortName evidence="5">AK</shortName>
        <ecNumber evidence="5 7">2.7.4.3</ecNumber>
    </recommendedName>
    <alternativeName>
        <fullName evidence="5">ATP-AMP transphosphorylase</fullName>
    </alternativeName>
    <alternativeName>
        <fullName evidence="5">ATP:AMP phosphotransferase</fullName>
    </alternativeName>
    <alternativeName>
        <fullName evidence="5">Adenylate monophosphate kinase</fullName>
    </alternativeName>
</protein>
<comment type="subunit">
    <text evidence="5 7">Monomer.</text>
</comment>
<evidence type="ECO:0000313" key="8">
    <source>
        <dbReference type="EMBL" id="QEK38721.1"/>
    </source>
</evidence>
<reference evidence="8 9" key="1">
    <citation type="submission" date="2019-08" db="EMBL/GenBank/DDBJ databases">
        <title>Highly reduced genomes of protist endosymbionts show evolutionary convergence.</title>
        <authorList>
            <person name="George E."/>
            <person name="Husnik F."/>
            <person name="Tashyreva D."/>
            <person name="Prokopchuk G."/>
            <person name="Horak A."/>
            <person name="Kwong W.K."/>
            <person name="Lukes J."/>
            <person name="Keeling P.J."/>
        </authorList>
    </citation>
    <scope>NUCLEOTIDE SEQUENCE [LARGE SCALE GENOMIC DNA]</scope>
    <source>
        <strain evidence="8">1604LC</strain>
    </source>
</reference>
<dbReference type="GO" id="GO:0005737">
    <property type="term" value="C:cytoplasm"/>
    <property type="evidence" value="ECO:0007669"/>
    <property type="project" value="UniProtKB-SubCell"/>
</dbReference>
<evidence type="ECO:0000256" key="5">
    <source>
        <dbReference type="HAMAP-Rule" id="MF_00235"/>
    </source>
</evidence>
<dbReference type="EC" id="2.7.4.3" evidence="5 7"/>
<dbReference type="Pfam" id="PF00406">
    <property type="entry name" value="ADK"/>
    <property type="match status" value="1"/>
</dbReference>
<name>A0A5C0UGB5_9PROT</name>
<proteinExistence type="inferred from homology"/>
<feature type="binding site" evidence="5">
    <location>
        <position position="37"/>
    </location>
    <ligand>
        <name>AMP</name>
        <dbReference type="ChEBI" id="CHEBI:456215"/>
    </ligand>
</feature>
<comment type="function">
    <text evidence="5">Catalyzes the reversible transfer of the terminal phosphate group between ATP and AMP. Plays an important role in cellular energy homeostasis and in adenine nucleotide metabolism.</text>
</comment>
<dbReference type="InterPro" id="IPR033690">
    <property type="entry name" value="Adenylat_kinase_CS"/>
</dbReference>
<evidence type="ECO:0000256" key="2">
    <source>
        <dbReference type="ARBA" id="ARBA00022727"/>
    </source>
</evidence>
<dbReference type="PANTHER" id="PTHR23359">
    <property type="entry name" value="NUCLEOTIDE KINASE"/>
    <property type="match status" value="1"/>
</dbReference>
<dbReference type="InterPro" id="IPR006259">
    <property type="entry name" value="Adenyl_kin_sub"/>
</dbReference>
<dbReference type="PROSITE" id="PS00113">
    <property type="entry name" value="ADENYLATE_KINASE"/>
    <property type="match status" value="1"/>
</dbReference>
<keyword evidence="3 5" id="KW-0547">Nucleotide-binding</keyword>
<feature type="binding site" evidence="5">
    <location>
        <position position="196"/>
    </location>
    <ligand>
        <name>ATP</name>
        <dbReference type="ChEBI" id="CHEBI:30616"/>
    </ligand>
</feature>
<gene>
    <name evidence="5" type="primary">adk</name>
    <name evidence="8" type="ORF">FZC34_02280</name>
</gene>
<comment type="caution">
    <text evidence="5">Lacks conserved residue(s) required for the propagation of feature annotation.</text>
</comment>
<dbReference type="GO" id="GO:0005524">
    <property type="term" value="F:ATP binding"/>
    <property type="evidence" value="ECO:0007669"/>
    <property type="project" value="UniProtKB-UniRule"/>
</dbReference>
<dbReference type="InterPro" id="IPR000850">
    <property type="entry name" value="Adenylat/UMP-CMP_kin"/>
</dbReference>
<dbReference type="GO" id="GO:0004017">
    <property type="term" value="F:AMP kinase activity"/>
    <property type="evidence" value="ECO:0007669"/>
    <property type="project" value="UniProtKB-UniRule"/>
</dbReference>
<sequence length="210" mass="23252">MLNLAFLGPPGSGKGTQALIVSAKLKLDLVSMGDMLREECESGSVLGNEINQLISKGNLVPIHIIKDMIHKKVKSADHGILFDGIPRNIDQAIFLDDALSDLKQKLSCVIEFQISSEDVINRLKKRYICSDCSAILSIDNNDLACNKCGSFNIEKRDDDISENAIQNRLQIFGEESKKILEFYAAKNILHKINADQNFNDVTNSILSLIC</sequence>
<keyword evidence="5 7" id="KW-0067">ATP-binding</keyword>
<comment type="domain">
    <text evidence="5">Consists of three domains, a large central CORE domain and two small peripheral domains, NMPbind and LID, which undergo movements during catalysis. The LID domain closes over the site of phosphoryl transfer upon ATP binding. Assembling and dissambling the active center during each catalytic cycle provides an effective means to prevent ATP hydrolysis.</text>
</comment>
<keyword evidence="9" id="KW-1185">Reference proteome</keyword>
<dbReference type="Proteomes" id="UP000325004">
    <property type="component" value="Chromosome"/>
</dbReference>
<dbReference type="PRINTS" id="PR00094">
    <property type="entry name" value="ADENYLTKNASE"/>
</dbReference>
<feature type="binding site" evidence="5">
    <location>
        <position position="156"/>
    </location>
    <ligand>
        <name>AMP</name>
        <dbReference type="ChEBI" id="CHEBI:456215"/>
    </ligand>
</feature>
<dbReference type="CDD" id="cd01428">
    <property type="entry name" value="ADK"/>
    <property type="match status" value="1"/>
</dbReference>
<comment type="subcellular location">
    <subcellularLocation>
        <location evidence="5 7">Cytoplasm</location>
    </subcellularLocation>
</comment>
<organism evidence="8 9">
    <name type="scientific">Candidatus Cytomitobacter primus</name>
    <dbReference type="NCBI Taxonomy" id="2066024"/>
    <lineage>
        <taxon>Bacteria</taxon>
        <taxon>Pseudomonadati</taxon>
        <taxon>Pseudomonadota</taxon>
        <taxon>Alphaproteobacteria</taxon>
        <taxon>Holosporales</taxon>
        <taxon>Holosporaceae</taxon>
        <taxon>Candidatus Cytomitobacter</taxon>
    </lineage>
</organism>
<feature type="binding site" evidence="5">
    <location>
        <position position="168"/>
    </location>
    <ligand>
        <name>AMP</name>
        <dbReference type="ChEBI" id="CHEBI:456215"/>
    </ligand>
</feature>
<evidence type="ECO:0000256" key="7">
    <source>
        <dbReference type="RuleBase" id="RU003331"/>
    </source>
</evidence>
<dbReference type="NCBIfam" id="TIGR01351">
    <property type="entry name" value="adk"/>
    <property type="match status" value="1"/>
</dbReference>